<dbReference type="Pfam" id="PF16957">
    <property type="entry name" value="Mal_decarbox_Al"/>
    <property type="match status" value="1"/>
</dbReference>
<dbReference type="RefSeq" id="WP_179979466.1">
    <property type="nucleotide sequence ID" value="NZ_LT608333.1"/>
</dbReference>
<dbReference type="EMBL" id="FMJC01000001">
    <property type="protein sequence ID" value="SCM70788.1"/>
    <property type="molecule type" value="Genomic_DNA"/>
</dbReference>
<dbReference type="PANTHER" id="PTHR43293:SF2">
    <property type="entry name" value="MALONATE DECARBOXYLASE ALPHA SUBUNIT"/>
    <property type="match status" value="1"/>
</dbReference>
<evidence type="ECO:0000313" key="1">
    <source>
        <dbReference type="EMBL" id="SCM70788.1"/>
    </source>
</evidence>
<accession>A0A212KZS5</accession>
<gene>
    <name evidence="1" type="primary">mdcA</name>
    <name evidence="1" type="ORF">KL86DES1_10632</name>
</gene>
<dbReference type="AlphaFoldDB" id="A0A212KZS5"/>
<dbReference type="GO" id="GO:0016740">
    <property type="term" value="F:transferase activity"/>
    <property type="evidence" value="ECO:0007669"/>
    <property type="project" value="InterPro"/>
</dbReference>
<protein>
    <submittedName>
        <fullName evidence="1">Malonate decarboxylase, alpha subunit</fullName>
    </submittedName>
</protein>
<name>A0A212KZS5_9BACT</name>
<proteinExistence type="predicted"/>
<dbReference type="SUPFAM" id="SSF100950">
    <property type="entry name" value="NagB/RpiA/CoA transferase-like"/>
    <property type="match status" value="2"/>
</dbReference>
<dbReference type="PANTHER" id="PTHR43293">
    <property type="entry name" value="ACETATE COA-TRANSFERASE YDIF"/>
    <property type="match status" value="1"/>
</dbReference>
<sequence>MATSSDQTHVIRSWTTKRDNKKKKLSSVASMMKGKFLPTNRIIDAFHALIEPGDTVIMEGVQKQADFLSRSLAQVDPKKIHGLEMVLHAIERPDHISIFEDGIASTLDFSFAGPQSRKVAELLSKGVIKVRSMNTYVELSARLFVDLIPKVALVCADAADAEGNLYTGANTEDTPSIIEATSFSNGIVIVQVNEIMDKLPRIDIPGGWVDVIVQADRPFEMEPIQTRDPKDISELQILMAMMAIRGIYEKHNVISLNHGVGFNTASIELLLPTYAAKLGLKGKICRNWVLNPQPTLIPAIESGWVESVHSFGNEDGMQEYIKARPDIFFTGPDGSLRSNRVFCQLAGHYAIDLFAGSTLQIDPAGNTSTVTKGRIAGFGGAPNLGGDARGRRHSSPAWLSTMDTTSSTAHGHKLCVQMVETFKASGVPTFVENLDAIEVGKEANLPCAPIMVYAEDVTHIVTEQGIAYVYKAQSLEERRAAIGAVAGATNLGLSANPKKTAELRRSGVVAYPEDLGIARSEAKRSLLAAKNMKDLVEWSGGLYEPPARFRNW</sequence>
<dbReference type="InterPro" id="IPR037171">
    <property type="entry name" value="NagB/RpiA_transferase-like"/>
</dbReference>
<organism evidence="1">
    <name type="scientific">uncultured Desulfovibrio sp</name>
    <dbReference type="NCBI Taxonomy" id="167968"/>
    <lineage>
        <taxon>Bacteria</taxon>
        <taxon>Pseudomonadati</taxon>
        <taxon>Thermodesulfobacteriota</taxon>
        <taxon>Desulfovibrionia</taxon>
        <taxon>Desulfovibrionales</taxon>
        <taxon>Desulfovibrionaceae</taxon>
        <taxon>Desulfovibrio</taxon>
        <taxon>environmental samples</taxon>
    </lineage>
</organism>
<dbReference type="InterPro" id="IPR005777">
    <property type="entry name" value="MadA"/>
</dbReference>
<dbReference type="Gene3D" id="3.40.1080.10">
    <property type="entry name" value="Glutaconate Coenzyme A-transferase"/>
    <property type="match status" value="1"/>
</dbReference>
<dbReference type="NCBIfam" id="TIGR01110">
    <property type="entry name" value="mdcA"/>
    <property type="match status" value="1"/>
</dbReference>
<reference evidence="1" key="1">
    <citation type="submission" date="2016-08" db="EMBL/GenBank/DDBJ databases">
        <authorList>
            <person name="Seilhamer J.J."/>
        </authorList>
    </citation>
    <scope>NUCLEOTIDE SEQUENCE</scope>
    <source>
        <strain evidence="1">86-1</strain>
    </source>
</reference>